<keyword evidence="3" id="KW-1185">Reference proteome</keyword>
<dbReference type="EMBL" id="GG662433">
    <property type="protein sequence ID" value="EAR81948.2"/>
    <property type="molecule type" value="Genomic_DNA"/>
</dbReference>
<protein>
    <submittedName>
        <fullName evidence="2">Uncharacterized protein</fullName>
    </submittedName>
</protein>
<evidence type="ECO:0000313" key="2">
    <source>
        <dbReference type="EMBL" id="EAR81948.2"/>
    </source>
</evidence>
<dbReference type="KEGG" id="tet:TTHERM_01400720"/>
<accession>Q229H7</accession>
<dbReference type="AlphaFoldDB" id="Q229H7"/>
<dbReference type="InParanoid" id="Q229H7"/>
<name>Q229H7_TETTS</name>
<reference evidence="3" key="1">
    <citation type="journal article" date="2006" name="PLoS Biol.">
        <title>Macronuclear genome sequence of the ciliate Tetrahymena thermophila, a model eukaryote.</title>
        <authorList>
            <person name="Eisen J.A."/>
            <person name="Coyne R.S."/>
            <person name="Wu M."/>
            <person name="Wu D."/>
            <person name="Thiagarajan M."/>
            <person name="Wortman J.R."/>
            <person name="Badger J.H."/>
            <person name="Ren Q."/>
            <person name="Amedeo P."/>
            <person name="Jones K.M."/>
            <person name="Tallon L.J."/>
            <person name="Delcher A.L."/>
            <person name="Salzberg S.L."/>
            <person name="Silva J.C."/>
            <person name="Haas B.J."/>
            <person name="Majoros W.H."/>
            <person name="Farzad M."/>
            <person name="Carlton J.M."/>
            <person name="Smith R.K. Jr."/>
            <person name="Garg J."/>
            <person name="Pearlman R.E."/>
            <person name="Karrer K.M."/>
            <person name="Sun L."/>
            <person name="Manning G."/>
            <person name="Elde N.C."/>
            <person name="Turkewitz A.P."/>
            <person name="Asai D.J."/>
            <person name="Wilkes D.E."/>
            <person name="Wang Y."/>
            <person name="Cai H."/>
            <person name="Collins K."/>
            <person name="Stewart B.A."/>
            <person name="Lee S.R."/>
            <person name="Wilamowska K."/>
            <person name="Weinberg Z."/>
            <person name="Ruzzo W.L."/>
            <person name="Wloga D."/>
            <person name="Gaertig J."/>
            <person name="Frankel J."/>
            <person name="Tsao C.-C."/>
            <person name="Gorovsky M.A."/>
            <person name="Keeling P.J."/>
            <person name="Waller R.F."/>
            <person name="Patron N.J."/>
            <person name="Cherry J.M."/>
            <person name="Stover N.A."/>
            <person name="Krieger C.J."/>
            <person name="del Toro C."/>
            <person name="Ryder H.F."/>
            <person name="Williamson S.C."/>
            <person name="Barbeau R.A."/>
            <person name="Hamilton E.P."/>
            <person name="Orias E."/>
        </authorList>
    </citation>
    <scope>NUCLEOTIDE SEQUENCE [LARGE SCALE GENOMIC DNA]</scope>
    <source>
        <strain evidence="3">SB210</strain>
    </source>
</reference>
<dbReference type="RefSeq" id="XP_001029611.2">
    <property type="nucleotide sequence ID" value="XM_001029611.2"/>
</dbReference>
<dbReference type="Proteomes" id="UP000009168">
    <property type="component" value="Unassembled WGS sequence"/>
</dbReference>
<proteinExistence type="predicted"/>
<evidence type="ECO:0000256" key="1">
    <source>
        <dbReference type="SAM" id="MobiDB-lite"/>
    </source>
</evidence>
<evidence type="ECO:0000313" key="3">
    <source>
        <dbReference type="Proteomes" id="UP000009168"/>
    </source>
</evidence>
<gene>
    <name evidence="2" type="ORF">TTHERM_01400720</name>
</gene>
<feature type="region of interest" description="Disordered" evidence="1">
    <location>
        <begin position="82"/>
        <end position="105"/>
    </location>
</feature>
<organism evidence="2 3">
    <name type="scientific">Tetrahymena thermophila (strain SB210)</name>
    <dbReference type="NCBI Taxonomy" id="312017"/>
    <lineage>
        <taxon>Eukaryota</taxon>
        <taxon>Sar</taxon>
        <taxon>Alveolata</taxon>
        <taxon>Ciliophora</taxon>
        <taxon>Intramacronucleata</taxon>
        <taxon>Oligohymenophorea</taxon>
        <taxon>Hymenostomatida</taxon>
        <taxon>Tetrahymenina</taxon>
        <taxon>Tetrahymenidae</taxon>
        <taxon>Tetrahymena</taxon>
    </lineage>
</organism>
<feature type="compositionally biased region" description="Acidic residues" evidence="1">
    <location>
        <begin position="94"/>
        <end position="103"/>
    </location>
</feature>
<dbReference type="HOGENOM" id="CLU_046948_0_0_1"/>
<sequence>MINTQLLSKQIIYKQFRNIYLSLYLLKTDLISFLPKIKKQKTLLEMEIDDQEMILENQNQFETDHDNNMFLVPFEYNSPFGSQNNTDQKNSSDENIESEEQESKEETIDLAALKALKEMKRKKRIQKKIKKENDLVNKMTFVIQNSVSRELFKLNCGVFVTLDGVLRYCYCLTPISFGFYPTRIVKIEERHNLGIIDINHQIDRLVPKKSIEDCVDLMMNRNIANLNKQELCNQLAVFDQLTKSIYYSAKSSEQMRSIKEQEFKEFIQCAFDYIEETQKNEKNKFFVFNIGRYNFIDQEVELAHTGISKSYLSMLGLDCASFKTVILRNQKIDLIQDKADVIYQALKGIGLKMKYNHNDSYTANINTFDGYPLQVSYSVRNVTLSQKLNDKFGREYILSIVHATLSPQQMQGLVDYRQKLMHNYNKFSIDEYIRKELSYFFEDVEYSIQSQQFLEKYYKENLRNLLSKDEHASIFDNQEKNSKECGFRGVFI</sequence>
<dbReference type="GeneID" id="7840401"/>